<dbReference type="InterPro" id="IPR044750">
    <property type="entry name" value="C2_SRC2/BAP"/>
</dbReference>
<sequence>MDPETEPTDQTTTTRILEINLISAQSLKIPKPLKPHRMHTYTIAWVDPKSKLRSHLDRVGSENPTWNEKFIFRVSPSFIYGDTSAVQFQIYACGFIKDYLIGNVRFLLSSSSLVSSKTGAVVGTPAFSALHIRRPSGRIHGVLNIAATVYECSDFAAFNGMSAVCFHDFVGEKSKSSGLSYRRREQRRLSWRLSPSYLSRVSSKKSEQSSSGAESSDCLIGDESTASSPAAVKESVEKVAGKKGWRSDGRGLLCGLMWQREFKLCPLDRDLVTSGGSDGKEDVKGGLNGCDLM</sequence>
<dbReference type="OMA" id="MCCFLMK"/>
<proteinExistence type="predicted"/>
<dbReference type="EMBL" id="MNCJ02000331">
    <property type="protein sequence ID" value="KAF5761528.1"/>
    <property type="molecule type" value="Genomic_DNA"/>
</dbReference>
<reference evidence="3 5" key="1">
    <citation type="journal article" date="2017" name="Nature">
        <title>The sunflower genome provides insights into oil metabolism, flowering and Asterid evolution.</title>
        <authorList>
            <person name="Badouin H."/>
            <person name="Gouzy J."/>
            <person name="Grassa C.J."/>
            <person name="Murat F."/>
            <person name="Staton S.E."/>
            <person name="Cottret L."/>
            <person name="Lelandais-Briere C."/>
            <person name="Owens G.L."/>
            <person name="Carrere S."/>
            <person name="Mayjonade B."/>
            <person name="Legrand L."/>
            <person name="Gill N."/>
            <person name="Kane N.C."/>
            <person name="Bowers J.E."/>
            <person name="Hubner S."/>
            <person name="Bellec A."/>
            <person name="Berard A."/>
            <person name="Berges H."/>
            <person name="Blanchet N."/>
            <person name="Boniface M.C."/>
            <person name="Brunel D."/>
            <person name="Catrice O."/>
            <person name="Chaidir N."/>
            <person name="Claudel C."/>
            <person name="Donnadieu C."/>
            <person name="Faraut T."/>
            <person name="Fievet G."/>
            <person name="Helmstetter N."/>
            <person name="King M."/>
            <person name="Knapp S.J."/>
            <person name="Lai Z."/>
            <person name="Le Paslier M.C."/>
            <person name="Lippi Y."/>
            <person name="Lorenzon L."/>
            <person name="Mandel J.R."/>
            <person name="Marage G."/>
            <person name="Marchand G."/>
            <person name="Marquand E."/>
            <person name="Bret-Mestries E."/>
            <person name="Morien E."/>
            <person name="Nambeesan S."/>
            <person name="Nguyen T."/>
            <person name="Pegot-Espagnet P."/>
            <person name="Pouilly N."/>
            <person name="Raftis F."/>
            <person name="Sallet E."/>
            <person name="Schiex T."/>
            <person name="Thomas J."/>
            <person name="Vandecasteele C."/>
            <person name="Vares D."/>
            <person name="Vear F."/>
            <person name="Vautrin S."/>
            <person name="Crespi M."/>
            <person name="Mangin B."/>
            <person name="Burke J.M."/>
            <person name="Salse J."/>
            <person name="Munos S."/>
            <person name="Vincourt P."/>
            <person name="Rieseberg L.H."/>
            <person name="Langlade N.B."/>
        </authorList>
    </citation>
    <scope>NUCLEOTIDE SEQUENCE [LARGE SCALE GENOMIC DNA]</scope>
    <source>
        <strain evidence="5">cv. SF193</strain>
        <tissue evidence="3">Leaves</tissue>
    </source>
</reference>
<dbReference type="FunCoup" id="A0A251S1N1">
    <property type="interactions" value="334"/>
</dbReference>
<dbReference type="OrthoDB" id="1909968at2759"/>
<dbReference type="EMBL" id="CM007905">
    <property type="protein sequence ID" value="OTF92615.1"/>
    <property type="molecule type" value="Genomic_DNA"/>
</dbReference>
<feature type="domain" description="C2" evidence="2">
    <location>
        <begin position="1"/>
        <end position="123"/>
    </location>
</feature>
<dbReference type="PANTHER" id="PTHR32246">
    <property type="entry name" value="INGRESSION PROTEIN FIC1"/>
    <property type="match status" value="1"/>
</dbReference>
<dbReference type="InterPro" id="IPR000008">
    <property type="entry name" value="C2_dom"/>
</dbReference>
<evidence type="ECO:0000313" key="4">
    <source>
        <dbReference type="EMBL" id="OTF92615.1"/>
    </source>
</evidence>
<feature type="region of interest" description="Disordered" evidence="1">
    <location>
        <begin position="202"/>
        <end position="232"/>
    </location>
</feature>
<dbReference type="AlphaFoldDB" id="A0A251S1N1"/>
<dbReference type="SUPFAM" id="SSF49562">
    <property type="entry name" value="C2 domain (Calcium/lipid-binding domain, CaLB)"/>
    <property type="match status" value="1"/>
</dbReference>
<dbReference type="GO" id="GO:0006952">
    <property type="term" value="P:defense response"/>
    <property type="evidence" value="ECO:0007669"/>
    <property type="project" value="InterPro"/>
</dbReference>
<accession>A0A251S1N1</accession>
<dbReference type="PROSITE" id="PS50004">
    <property type="entry name" value="C2"/>
    <property type="match status" value="1"/>
</dbReference>
<name>A0A251S1N1_HELAN</name>
<reference evidence="4" key="2">
    <citation type="submission" date="2017-02" db="EMBL/GenBank/DDBJ databases">
        <title>Sunflower complete genome.</title>
        <authorList>
            <person name="Langlade N."/>
            <person name="Munos S."/>
        </authorList>
    </citation>
    <scope>NUCLEOTIDE SEQUENCE [LARGE SCALE GENOMIC DNA]</scope>
    <source>
        <tissue evidence="4">Leaves</tissue>
    </source>
</reference>
<evidence type="ECO:0000256" key="1">
    <source>
        <dbReference type="SAM" id="MobiDB-lite"/>
    </source>
</evidence>
<dbReference type="InParanoid" id="A0A251S1N1"/>
<keyword evidence="5" id="KW-1185">Reference proteome</keyword>
<evidence type="ECO:0000313" key="5">
    <source>
        <dbReference type="Proteomes" id="UP000215914"/>
    </source>
</evidence>
<dbReference type="PANTHER" id="PTHR32246:SF69">
    <property type="entry name" value="CALCIUM-DEPENDENT LIPID-BINDING (CALB DOMAIN) FAMILY PROTEIN"/>
    <property type="match status" value="1"/>
</dbReference>
<reference evidence="3" key="3">
    <citation type="submission" date="2020-06" db="EMBL/GenBank/DDBJ databases">
        <title>Helianthus annuus Genome sequencing and assembly Release 2.</title>
        <authorList>
            <person name="Gouzy J."/>
            <person name="Langlade N."/>
            <person name="Munos S."/>
        </authorList>
    </citation>
    <scope>NUCLEOTIDE SEQUENCE</scope>
    <source>
        <tissue evidence="3">Leaves</tissue>
    </source>
</reference>
<dbReference type="Gramene" id="mRNA:HanXRQr2_Chr16g0766171">
    <property type="protein sequence ID" value="CDS:HanXRQr2_Chr16g0766171.1"/>
    <property type="gene ID" value="HanXRQr2_Chr16g0766171"/>
</dbReference>
<dbReference type="Gene3D" id="2.60.40.150">
    <property type="entry name" value="C2 domain"/>
    <property type="match status" value="1"/>
</dbReference>
<protein>
    <submittedName>
        <fullName evidence="3 4">C2 domain-containing protein</fullName>
    </submittedName>
</protein>
<evidence type="ECO:0000313" key="3">
    <source>
        <dbReference type="EMBL" id="KAF5761528.1"/>
    </source>
</evidence>
<dbReference type="CDD" id="cd04051">
    <property type="entry name" value="C2_SRC2_like"/>
    <property type="match status" value="1"/>
</dbReference>
<organism evidence="4 5">
    <name type="scientific">Helianthus annuus</name>
    <name type="common">Common sunflower</name>
    <dbReference type="NCBI Taxonomy" id="4232"/>
    <lineage>
        <taxon>Eukaryota</taxon>
        <taxon>Viridiplantae</taxon>
        <taxon>Streptophyta</taxon>
        <taxon>Embryophyta</taxon>
        <taxon>Tracheophyta</taxon>
        <taxon>Spermatophyta</taxon>
        <taxon>Magnoliopsida</taxon>
        <taxon>eudicotyledons</taxon>
        <taxon>Gunneridae</taxon>
        <taxon>Pentapetalae</taxon>
        <taxon>asterids</taxon>
        <taxon>campanulids</taxon>
        <taxon>Asterales</taxon>
        <taxon>Asteraceae</taxon>
        <taxon>Asteroideae</taxon>
        <taxon>Heliantheae alliance</taxon>
        <taxon>Heliantheae</taxon>
        <taxon>Helianthus</taxon>
    </lineage>
</organism>
<dbReference type="Proteomes" id="UP000215914">
    <property type="component" value="Chromosome 16"/>
</dbReference>
<dbReference type="Pfam" id="PF00168">
    <property type="entry name" value="C2"/>
    <property type="match status" value="1"/>
</dbReference>
<dbReference type="STRING" id="4232.A0A251S1N1"/>
<dbReference type="InterPro" id="IPR035892">
    <property type="entry name" value="C2_domain_sf"/>
</dbReference>
<gene>
    <name evidence="4" type="ORF">HannXRQ_Chr16g0523831</name>
    <name evidence="3" type="ORF">HanXRQr2_Chr16g0766171</name>
</gene>
<evidence type="ECO:0000259" key="2">
    <source>
        <dbReference type="PROSITE" id="PS50004"/>
    </source>
</evidence>